<dbReference type="EMBL" id="CP089984">
    <property type="protein sequence ID" value="WXB12033.1"/>
    <property type="molecule type" value="Genomic_DNA"/>
</dbReference>
<evidence type="ECO:0000256" key="2">
    <source>
        <dbReference type="SAM" id="SignalP"/>
    </source>
</evidence>
<feature type="signal peptide" evidence="2">
    <location>
        <begin position="1"/>
        <end position="26"/>
    </location>
</feature>
<reference evidence="3 4" key="1">
    <citation type="submission" date="2021-12" db="EMBL/GenBank/DDBJ databases">
        <title>Discovery of the Pendulisporaceae a myxobacterial family with distinct sporulation behavior and unique specialized metabolism.</title>
        <authorList>
            <person name="Garcia R."/>
            <person name="Popoff A."/>
            <person name="Bader C.D."/>
            <person name="Loehr J."/>
            <person name="Walesch S."/>
            <person name="Walt C."/>
            <person name="Boldt J."/>
            <person name="Bunk B."/>
            <person name="Haeckl F.J.F.P.J."/>
            <person name="Gunesch A.P."/>
            <person name="Birkelbach J."/>
            <person name="Nuebel U."/>
            <person name="Pietschmann T."/>
            <person name="Bach T."/>
            <person name="Mueller R."/>
        </authorList>
    </citation>
    <scope>NUCLEOTIDE SEQUENCE [LARGE SCALE GENOMIC DNA]</scope>
    <source>
        <strain evidence="3 4">MSr11954</strain>
    </source>
</reference>
<dbReference type="PROSITE" id="PS51257">
    <property type="entry name" value="PROKAR_LIPOPROTEIN"/>
    <property type="match status" value="1"/>
</dbReference>
<keyword evidence="4" id="KW-1185">Reference proteome</keyword>
<proteinExistence type="predicted"/>
<evidence type="ECO:0000256" key="1">
    <source>
        <dbReference type="SAM" id="MobiDB-lite"/>
    </source>
</evidence>
<dbReference type="SUPFAM" id="SSF75011">
    <property type="entry name" value="3-carboxy-cis,cis-mucoante lactonizing enzyme"/>
    <property type="match status" value="1"/>
</dbReference>
<protein>
    <submittedName>
        <fullName evidence="3">Uncharacterized protein</fullName>
    </submittedName>
</protein>
<evidence type="ECO:0000313" key="3">
    <source>
        <dbReference type="EMBL" id="WXB12033.1"/>
    </source>
</evidence>
<evidence type="ECO:0000313" key="4">
    <source>
        <dbReference type="Proteomes" id="UP001370348"/>
    </source>
</evidence>
<feature type="chain" id="PRO_5046292647" evidence="2">
    <location>
        <begin position="27"/>
        <end position="439"/>
    </location>
</feature>
<gene>
    <name evidence="3" type="ORF">LZC94_29785</name>
</gene>
<accession>A0ABZ2LM93</accession>
<name>A0ABZ2LM93_9BACT</name>
<organism evidence="3 4">
    <name type="scientific">Pendulispora albinea</name>
    <dbReference type="NCBI Taxonomy" id="2741071"/>
    <lineage>
        <taxon>Bacteria</taxon>
        <taxon>Pseudomonadati</taxon>
        <taxon>Myxococcota</taxon>
        <taxon>Myxococcia</taxon>
        <taxon>Myxococcales</taxon>
        <taxon>Sorangiineae</taxon>
        <taxon>Pendulisporaceae</taxon>
        <taxon>Pendulispora</taxon>
    </lineage>
</organism>
<feature type="region of interest" description="Disordered" evidence="1">
    <location>
        <begin position="31"/>
        <end position="53"/>
    </location>
</feature>
<dbReference type="Proteomes" id="UP001370348">
    <property type="component" value="Chromosome"/>
</dbReference>
<sequence>MRVSFNKVSLFTAGLAAAAVSLSAFAVACGDDSKPQSNDPGKQPGPDGTAPSEAPLYAVVTLPETSGGAPQTSYVMLTDTLKANLKLESAALEIPGRAIAAGPNGSRTLFVGTNTSGKLTRYTLGEGGKLSANGTVNFEAQQVPNFTAYSAYFQFIQPNKAYFFAANAAKIVIWDPEQLIITGSIPLPAIVRKDPANPATSYTTTFTGAPIRSGDKLYSFVSWDTRAGTTIKVPAASAVVVVDTAADTAEVIVDEGVCGFARDGVLVGDWLYVATEGAAASVHYLNAANSPAPCLRRFNVKTKTFDPAFKVDLNGLAGGAPVGSMVVSPGGTALVHVLDKATADPQIAQGAISNPRVLSNAALWKTARLTIGDAPSLELLGGPLTSASVLPVTLKDGLKVTATFDSAPHLYEVTNNGVVGTDRVNATTVGSTMAIVQLR</sequence>
<keyword evidence="2" id="KW-0732">Signal</keyword>
<dbReference type="RefSeq" id="WP_394821650.1">
    <property type="nucleotide sequence ID" value="NZ_CP089984.1"/>
</dbReference>